<dbReference type="Gene3D" id="3.10.10.10">
    <property type="entry name" value="HIV Type 1 Reverse Transcriptase, subunit A, domain 1"/>
    <property type="match status" value="1"/>
</dbReference>
<dbReference type="Proteomes" id="UP000326396">
    <property type="component" value="Unassembled WGS sequence"/>
</dbReference>
<protein>
    <recommendedName>
        <fullName evidence="3">Reverse transcriptase/retrotransposon-derived protein RNase H-like domain-containing protein</fullName>
    </recommendedName>
</protein>
<dbReference type="SUPFAM" id="SSF56672">
    <property type="entry name" value="DNA/RNA polymerases"/>
    <property type="match status" value="1"/>
</dbReference>
<comment type="caution">
    <text evidence="1">The sequence shown here is derived from an EMBL/GenBank/DDBJ whole genome shotgun (WGS) entry which is preliminary data.</text>
</comment>
<keyword evidence="2" id="KW-1185">Reference proteome</keyword>
<dbReference type="InterPro" id="IPR043128">
    <property type="entry name" value="Rev_trsase/Diguanyl_cyclase"/>
</dbReference>
<dbReference type="EMBL" id="SZYD01000913">
    <property type="protein sequence ID" value="KAD1267643.1"/>
    <property type="molecule type" value="Genomic_DNA"/>
</dbReference>
<dbReference type="InterPro" id="IPR043502">
    <property type="entry name" value="DNA/RNA_pol_sf"/>
</dbReference>
<dbReference type="AlphaFoldDB" id="A0A5N6LG21"/>
<evidence type="ECO:0008006" key="3">
    <source>
        <dbReference type="Google" id="ProtNLM"/>
    </source>
</evidence>
<gene>
    <name evidence="1" type="ORF">E3N88_43082</name>
</gene>
<accession>A0A5N6LG21</accession>
<name>A0A5N6LG21_9ASTR</name>
<evidence type="ECO:0000313" key="1">
    <source>
        <dbReference type="EMBL" id="KAD1267643.1"/>
    </source>
</evidence>
<dbReference type="PANTHER" id="PTHR37984:SF5">
    <property type="entry name" value="PROTEIN NYNRIN-LIKE"/>
    <property type="match status" value="1"/>
</dbReference>
<dbReference type="OrthoDB" id="1002013at2759"/>
<dbReference type="InterPro" id="IPR050951">
    <property type="entry name" value="Retrovirus_Pol_polyprotein"/>
</dbReference>
<reference evidence="1 2" key="1">
    <citation type="submission" date="2019-05" db="EMBL/GenBank/DDBJ databases">
        <title>Mikania micrantha, genome provides insights into the molecular mechanism of rapid growth.</title>
        <authorList>
            <person name="Liu B."/>
        </authorList>
    </citation>
    <scope>NUCLEOTIDE SEQUENCE [LARGE SCALE GENOMIC DNA]</scope>
    <source>
        <strain evidence="1">NLD-2019</strain>
        <tissue evidence="1">Leaf</tissue>
    </source>
</reference>
<proteinExistence type="predicted"/>
<organism evidence="1 2">
    <name type="scientific">Mikania micrantha</name>
    <name type="common">bitter vine</name>
    <dbReference type="NCBI Taxonomy" id="192012"/>
    <lineage>
        <taxon>Eukaryota</taxon>
        <taxon>Viridiplantae</taxon>
        <taxon>Streptophyta</taxon>
        <taxon>Embryophyta</taxon>
        <taxon>Tracheophyta</taxon>
        <taxon>Spermatophyta</taxon>
        <taxon>Magnoliopsida</taxon>
        <taxon>eudicotyledons</taxon>
        <taxon>Gunneridae</taxon>
        <taxon>Pentapetalae</taxon>
        <taxon>asterids</taxon>
        <taxon>campanulids</taxon>
        <taxon>Asterales</taxon>
        <taxon>Asteraceae</taxon>
        <taxon>Asteroideae</taxon>
        <taxon>Heliantheae alliance</taxon>
        <taxon>Eupatorieae</taxon>
        <taxon>Mikania</taxon>
    </lineage>
</organism>
<dbReference type="PANTHER" id="PTHR37984">
    <property type="entry name" value="PROTEIN CBG26694"/>
    <property type="match status" value="1"/>
</dbReference>
<evidence type="ECO:0000313" key="2">
    <source>
        <dbReference type="Proteomes" id="UP000326396"/>
    </source>
</evidence>
<dbReference type="Gene3D" id="3.30.70.270">
    <property type="match status" value="3"/>
</dbReference>
<sequence>MAELQTNAKKNMEKLFNRSMAQQEQLICDWQNTNAGDRFKTTGEVAPTNAAKLPLLPTANANSIKKTANRLSSKEVEKKRSKGVFLDDDDSEEDIQAVDYPSEPYISIHAITAPIVLVKNKDGTWRMCVDYKRLNEATVKNRFPIPLIEELLDELQGASIYSNKDWQEHLQVVLQISREQKLLAKQSKCCFGGQKVEHLGHVISQWVATKQSKIEAISDWLIPSNVKQLRGFLGHAGYYRRFTRSFGVIAKPLTELLKKDAFCWNSKAEDSSNNLRLPLL</sequence>